<evidence type="ECO:0000313" key="1">
    <source>
        <dbReference type="EMBL" id="MBA4663468.1"/>
    </source>
</evidence>
<reference evidence="1" key="1">
    <citation type="journal article" date="2013" name="J. Plant Res.">
        <title>Effect of fungi and light on seed germination of three Opuntia species from semiarid lands of central Mexico.</title>
        <authorList>
            <person name="Delgado-Sanchez P."/>
            <person name="Jimenez-Bremont J.F."/>
            <person name="Guerrero-Gonzalez Mde L."/>
            <person name="Flores J."/>
        </authorList>
    </citation>
    <scope>NUCLEOTIDE SEQUENCE</scope>
    <source>
        <tissue evidence="1">Cladode</tissue>
    </source>
</reference>
<sequence length="117" mass="13399">MLLDHPLVHPKRSFIFTNPHTMSSKISSIFLPYPLFIGIKKAGHRGPLMRGQLLAKPSQLRPPPILRQLFQLLHLQLRRFELQFPQLSGVKVLVRFKPSCFSIGSSFVHQVFDESPS</sequence>
<reference evidence="1" key="2">
    <citation type="submission" date="2020-07" db="EMBL/GenBank/DDBJ databases">
        <authorList>
            <person name="Vera ALvarez R."/>
            <person name="Arias-Moreno D.M."/>
            <person name="Jimenez-Jacinto V."/>
            <person name="Jimenez-Bremont J.F."/>
            <person name="Swaminathan K."/>
            <person name="Moose S.P."/>
            <person name="Guerrero-Gonzalez M.L."/>
            <person name="Marino-Ramirez L."/>
            <person name="Landsman D."/>
            <person name="Rodriguez-Kessler M."/>
            <person name="Delgado-Sanchez P."/>
        </authorList>
    </citation>
    <scope>NUCLEOTIDE SEQUENCE</scope>
    <source>
        <tissue evidence="1">Cladode</tissue>
    </source>
</reference>
<organism evidence="1">
    <name type="scientific">Opuntia streptacantha</name>
    <name type="common">Prickly pear cactus</name>
    <name type="synonym">Opuntia cardona</name>
    <dbReference type="NCBI Taxonomy" id="393608"/>
    <lineage>
        <taxon>Eukaryota</taxon>
        <taxon>Viridiplantae</taxon>
        <taxon>Streptophyta</taxon>
        <taxon>Embryophyta</taxon>
        <taxon>Tracheophyta</taxon>
        <taxon>Spermatophyta</taxon>
        <taxon>Magnoliopsida</taxon>
        <taxon>eudicotyledons</taxon>
        <taxon>Gunneridae</taxon>
        <taxon>Pentapetalae</taxon>
        <taxon>Caryophyllales</taxon>
        <taxon>Cactineae</taxon>
        <taxon>Cactaceae</taxon>
        <taxon>Opuntioideae</taxon>
        <taxon>Opuntia</taxon>
    </lineage>
</organism>
<dbReference type="EMBL" id="GISG01220389">
    <property type="protein sequence ID" value="MBA4663468.1"/>
    <property type="molecule type" value="Transcribed_RNA"/>
</dbReference>
<accession>A0A7C9EJ42</accession>
<name>A0A7C9EJ42_OPUST</name>
<proteinExistence type="predicted"/>
<dbReference type="AlphaFoldDB" id="A0A7C9EJ42"/>
<protein>
    <submittedName>
        <fullName evidence="1">Uncharacterized protein</fullName>
    </submittedName>
</protein>